<dbReference type="EMBL" id="BTRK01000001">
    <property type="protein sequence ID" value="GMR33582.1"/>
    <property type="molecule type" value="Genomic_DNA"/>
</dbReference>
<keyword evidence="3" id="KW-1185">Reference proteome</keyword>
<feature type="non-terminal residue" evidence="2">
    <location>
        <position position="134"/>
    </location>
</feature>
<comment type="caution">
    <text evidence="2">The sequence shown here is derived from an EMBL/GenBank/DDBJ whole genome shotgun (WGS) entry which is preliminary data.</text>
</comment>
<keyword evidence="1" id="KW-0812">Transmembrane</keyword>
<keyword evidence="1" id="KW-0472">Membrane</keyword>
<name>A0AAN4Z950_9BILA</name>
<accession>A0AAN4Z950</accession>
<feature type="non-terminal residue" evidence="2">
    <location>
        <position position="1"/>
    </location>
</feature>
<protein>
    <submittedName>
        <fullName evidence="2">Uncharacterized protein</fullName>
    </submittedName>
</protein>
<evidence type="ECO:0000256" key="1">
    <source>
        <dbReference type="SAM" id="Phobius"/>
    </source>
</evidence>
<gene>
    <name evidence="2" type="ORF">PMAYCL1PPCAC_03777</name>
</gene>
<proteinExistence type="predicted"/>
<dbReference type="Proteomes" id="UP001328107">
    <property type="component" value="Unassembled WGS sequence"/>
</dbReference>
<keyword evidence="1" id="KW-1133">Transmembrane helix</keyword>
<feature type="transmembrane region" description="Helical" evidence="1">
    <location>
        <begin position="51"/>
        <end position="73"/>
    </location>
</feature>
<reference evidence="3" key="1">
    <citation type="submission" date="2022-10" db="EMBL/GenBank/DDBJ databases">
        <title>Genome assembly of Pristionchus species.</title>
        <authorList>
            <person name="Yoshida K."/>
            <person name="Sommer R.J."/>
        </authorList>
    </citation>
    <scope>NUCLEOTIDE SEQUENCE [LARGE SCALE GENOMIC DNA]</scope>
    <source>
        <strain evidence="3">RS5460</strain>
    </source>
</reference>
<evidence type="ECO:0000313" key="3">
    <source>
        <dbReference type="Proteomes" id="UP001328107"/>
    </source>
</evidence>
<dbReference type="AlphaFoldDB" id="A0AAN4Z950"/>
<evidence type="ECO:0000313" key="2">
    <source>
        <dbReference type="EMBL" id="GMR33582.1"/>
    </source>
</evidence>
<organism evidence="2 3">
    <name type="scientific">Pristionchus mayeri</name>
    <dbReference type="NCBI Taxonomy" id="1317129"/>
    <lineage>
        <taxon>Eukaryota</taxon>
        <taxon>Metazoa</taxon>
        <taxon>Ecdysozoa</taxon>
        <taxon>Nematoda</taxon>
        <taxon>Chromadorea</taxon>
        <taxon>Rhabditida</taxon>
        <taxon>Rhabditina</taxon>
        <taxon>Diplogasteromorpha</taxon>
        <taxon>Diplogasteroidea</taxon>
        <taxon>Neodiplogasteridae</taxon>
        <taxon>Pristionchus</taxon>
    </lineage>
</organism>
<sequence length="134" mass="15411">QLQWILSPPLFGMAPEVRILRISHFSSLLCPTTLLQRNLIDHHPTTMYTLLLPYLVLTLLAPLPFLIMAAVGIQNKKTLMEISSMVWMYLLYKDVILFQISINGSAEIIVKLVYFTYLAQGIRVILRVVHDMKK</sequence>